<accession>K0S3H0</accession>
<feature type="compositionally biased region" description="Polar residues" evidence="1">
    <location>
        <begin position="151"/>
        <end position="169"/>
    </location>
</feature>
<feature type="compositionally biased region" description="Polar residues" evidence="1">
    <location>
        <begin position="121"/>
        <end position="134"/>
    </location>
</feature>
<feature type="non-terminal residue" evidence="2">
    <location>
        <position position="176"/>
    </location>
</feature>
<reference evidence="2 3" key="1">
    <citation type="journal article" date="2012" name="Genome Biol.">
        <title>Genome and low-iron response of an oceanic diatom adapted to chronic iron limitation.</title>
        <authorList>
            <person name="Lommer M."/>
            <person name="Specht M."/>
            <person name="Roy A.S."/>
            <person name="Kraemer L."/>
            <person name="Andreson R."/>
            <person name="Gutowska M.A."/>
            <person name="Wolf J."/>
            <person name="Bergner S.V."/>
            <person name="Schilhabel M.B."/>
            <person name="Klostermeier U.C."/>
            <person name="Beiko R.G."/>
            <person name="Rosenstiel P."/>
            <person name="Hippler M."/>
            <person name="Laroche J."/>
        </authorList>
    </citation>
    <scope>NUCLEOTIDE SEQUENCE [LARGE SCALE GENOMIC DNA]</scope>
    <source>
        <strain evidence="2 3">CCMP1005</strain>
    </source>
</reference>
<dbReference type="EMBL" id="AGNL01022963">
    <property type="protein sequence ID" value="EJK59404.1"/>
    <property type="molecule type" value="Genomic_DNA"/>
</dbReference>
<sequence length="176" mass="18930">MEPHQRSAEFNMDFLRSLPQRSSSGLVPDRSGTDLSLSDGGTVVSGLTFLSAATPMPGSSQFAPSTPRSFGRDRAGGSPPAPSEVQLGGMAAIPEHDDAGEDDEDEQYHEGGGHEGRHDSQPSFSGRRSWSQQGPEIRPMGESYLGEHQSYAGQESHASQRSQGEQPSWHQRAPEI</sequence>
<name>K0S3H0_THAOC</name>
<proteinExistence type="predicted"/>
<organism evidence="2 3">
    <name type="scientific">Thalassiosira oceanica</name>
    <name type="common">Marine diatom</name>
    <dbReference type="NCBI Taxonomy" id="159749"/>
    <lineage>
        <taxon>Eukaryota</taxon>
        <taxon>Sar</taxon>
        <taxon>Stramenopiles</taxon>
        <taxon>Ochrophyta</taxon>
        <taxon>Bacillariophyta</taxon>
        <taxon>Coscinodiscophyceae</taxon>
        <taxon>Thalassiosirophycidae</taxon>
        <taxon>Thalassiosirales</taxon>
        <taxon>Thalassiosiraceae</taxon>
        <taxon>Thalassiosira</taxon>
    </lineage>
</organism>
<dbReference type="Proteomes" id="UP000266841">
    <property type="component" value="Unassembled WGS sequence"/>
</dbReference>
<evidence type="ECO:0000313" key="3">
    <source>
        <dbReference type="Proteomes" id="UP000266841"/>
    </source>
</evidence>
<feature type="compositionally biased region" description="Polar residues" evidence="1">
    <location>
        <begin position="57"/>
        <end position="68"/>
    </location>
</feature>
<dbReference type="AlphaFoldDB" id="K0S3H0"/>
<protein>
    <submittedName>
        <fullName evidence="2">Uncharacterized protein</fullName>
    </submittedName>
</protein>
<gene>
    <name evidence="2" type="ORF">THAOC_20380</name>
</gene>
<evidence type="ECO:0000313" key="2">
    <source>
        <dbReference type="EMBL" id="EJK59404.1"/>
    </source>
</evidence>
<keyword evidence="3" id="KW-1185">Reference proteome</keyword>
<feature type="compositionally biased region" description="Acidic residues" evidence="1">
    <location>
        <begin position="98"/>
        <end position="107"/>
    </location>
</feature>
<feature type="region of interest" description="Disordered" evidence="1">
    <location>
        <begin position="19"/>
        <end position="176"/>
    </location>
</feature>
<comment type="caution">
    <text evidence="2">The sequence shown here is derived from an EMBL/GenBank/DDBJ whole genome shotgun (WGS) entry which is preliminary data.</text>
</comment>
<feature type="compositionally biased region" description="Basic and acidic residues" evidence="1">
    <location>
        <begin position="108"/>
        <end position="120"/>
    </location>
</feature>
<evidence type="ECO:0000256" key="1">
    <source>
        <dbReference type="SAM" id="MobiDB-lite"/>
    </source>
</evidence>